<organism evidence="3 4">
    <name type="scientific">Pseudomonas fluorescens</name>
    <dbReference type="NCBI Taxonomy" id="294"/>
    <lineage>
        <taxon>Bacteria</taxon>
        <taxon>Pseudomonadati</taxon>
        <taxon>Pseudomonadota</taxon>
        <taxon>Gammaproteobacteria</taxon>
        <taxon>Pseudomonadales</taxon>
        <taxon>Pseudomonadaceae</taxon>
        <taxon>Pseudomonas</taxon>
    </lineage>
</organism>
<proteinExistence type="predicted"/>
<name>A0A5E7G1N0_PSEFL</name>
<evidence type="ECO:0000313" key="2">
    <source>
        <dbReference type="EMBL" id="VVO45436.1"/>
    </source>
</evidence>
<protein>
    <recommendedName>
        <fullName evidence="1">DUF294 domain-containing protein</fullName>
    </recommendedName>
</protein>
<evidence type="ECO:0000313" key="3">
    <source>
        <dbReference type="EMBL" id="VVO45496.1"/>
    </source>
</evidence>
<evidence type="ECO:0000259" key="1">
    <source>
        <dbReference type="Pfam" id="PF10335"/>
    </source>
</evidence>
<dbReference type="Proteomes" id="UP000379480">
    <property type="component" value="Unassembled WGS sequence"/>
</dbReference>
<dbReference type="EMBL" id="CABVHY010000150">
    <property type="protein sequence ID" value="VVO45496.1"/>
    <property type="molecule type" value="Genomic_DNA"/>
</dbReference>
<sequence>MQGLTPFVDGARLLALANGIEANNTLERLQQLVAREVIERLDGAAYEEAYHFIQQTRMQQHQLQTRENLPYSNRVDPDSLNHLDRRILRESLRQAQRLQSSLALRYQL</sequence>
<reference evidence="3 4" key="1">
    <citation type="submission" date="2019-09" db="EMBL/GenBank/DDBJ databases">
        <authorList>
            <person name="Chandra G."/>
            <person name="Truman W A."/>
        </authorList>
    </citation>
    <scope>NUCLEOTIDE SEQUENCE [LARGE SCALE GENOMIC DNA]</scope>
    <source>
        <strain evidence="3">PS723</strain>
    </source>
</reference>
<accession>A0A5E7G1N0</accession>
<dbReference type="EMBL" id="CABVHY010000119">
    <property type="protein sequence ID" value="VVO45436.1"/>
    <property type="molecule type" value="Genomic_DNA"/>
</dbReference>
<feature type="domain" description="DUF294" evidence="1">
    <location>
        <begin position="2"/>
        <end position="106"/>
    </location>
</feature>
<dbReference type="Pfam" id="PF10335">
    <property type="entry name" value="DUF294_C"/>
    <property type="match status" value="1"/>
</dbReference>
<gene>
    <name evidence="2" type="ORF">PS723_06625</name>
    <name evidence="3" type="ORF">PS723_06681</name>
</gene>
<evidence type="ECO:0000313" key="4">
    <source>
        <dbReference type="Proteomes" id="UP000379480"/>
    </source>
</evidence>
<dbReference type="InterPro" id="IPR018821">
    <property type="entry name" value="DUF294_put_nucleoTrafse_sb-bd"/>
</dbReference>
<dbReference type="AlphaFoldDB" id="A0A5E7G1N0"/>